<accession>A0ABR0EAP9</accession>
<reference evidence="2 3" key="1">
    <citation type="journal article" date="2023" name="G3 (Bethesda)">
        <title>A chromosome-level genome assembly of Zasmidium syzygii isolated from banana leaves.</title>
        <authorList>
            <person name="van Westerhoven A.C."/>
            <person name="Mehrabi R."/>
            <person name="Talebi R."/>
            <person name="Steentjes M.B.F."/>
            <person name="Corcolon B."/>
            <person name="Chong P.A."/>
            <person name="Kema G.H.J."/>
            <person name="Seidl M.F."/>
        </authorList>
    </citation>
    <scope>NUCLEOTIDE SEQUENCE [LARGE SCALE GENOMIC DNA]</scope>
    <source>
        <strain evidence="2 3">P124</strain>
    </source>
</reference>
<evidence type="ECO:0000313" key="3">
    <source>
        <dbReference type="Proteomes" id="UP001305779"/>
    </source>
</evidence>
<dbReference type="Proteomes" id="UP001305779">
    <property type="component" value="Unassembled WGS sequence"/>
</dbReference>
<protein>
    <recommendedName>
        <fullName evidence="4">DUF4185 domain-containing protein</fullName>
    </recommendedName>
</protein>
<name>A0ABR0EAP9_ZASCE</name>
<keyword evidence="3" id="KW-1185">Reference proteome</keyword>
<evidence type="ECO:0000313" key="2">
    <source>
        <dbReference type="EMBL" id="KAK4498404.1"/>
    </source>
</evidence>
<proteinExistence type="predicted"/>
<gene>
    <name evidence="2" type="ORF">PRZ48_011062</name>
</gene>
<evidence type="ECO:0008006" key="4">
    <source>
        <dbReference type="Google" id="ProtNLM"/>
    </source>
</evidence>
<evidence type="ECO:0000256" key="1">
    <source>
        <dbReference type="SAM" id="SignalP"/>
    </source>
</evidence>
<sequence length="395" mass="42566">MFNHILLAACLAQTYASPLTPRAAVTPQVKSATYLGNVTDPALDRDSCGSVRIGTRAFWTCRDTMVYNTQSGQDQLPIIVSTAGWTDAVANTGGPAIKTTGGTVGAASNGKGPILQMYGNNVNSLKEYFPIASDNCNTNHGFCSDGTRWAIWPDSPPLITKSSPKSITAYNWIPRAHIQGLTLLNPSQAYSLYRTTYTGTSNKNTLPTATLVTTEFWKAGEIGFGDYGGVVKNGYAYLYGQNFNHNGTFIARVPTGSVETRSAYQFYNATSLTWSSTLPSINDTTAVIPNAGAGGQGTFYYSNYYKSYIWIGQAALEPVANFYISTAPAPEGPWVLPYKLFQGTNGDGFVGAYSLQANPALLPSTDASENGIYLTWTQPWSTGPYVTPLVYLAFQ</sequence>
<comment type="caution">
    <text evidence="2">The sequence shown here is derived from an EMBL/GenBank/DDBJ whole genome shotgun (WGS) entry which is preliminary data.</text>
</comment>
<organism evidence="2 3">
    <name type="scientific">Zasmidium cellare</name>
    <name type="common">Wine cellar mold</name>
    <name type="synonym">Racodium cellare</name>
    <dbReference type="NCBI Taxonomy" id="395010"/>
    <lineage>
        <taxon>Eukaryota</taxon>
        <taxon>Fungi</taxon>
        <taxon>Dikarya</taxon>
        <taxon>Ascomycota</taxon>
        <taxon>Pezizomycotina</taxon>
        <taxon>Dothideomycetes</taxon>
        <taxon>Dothideomycetidae</taxon>
        <taxon>Mycosphaerellales</taxon>
        <taxon>Mycosphaerellaceae</taxon>
        <taxon>Zasmidium</taxon>
    </lineage>
</organism>
<feature type="chain" id="PRO_5045711823" description="DUF4185 domain-containing protein" evidence="1">
    <location>
        <begin position="17"/>
        <end position="395"/>
    </location>
</feature>
<keyword evidence="1" id="KW-0732">Signal</keyword>
<dbReference type="EMBL" id="JAXOVC010000008">
    <property type="protein sequence ID" value="KAK4498404.1"/>
    <property type="molecule type" value="Genomic_DNA"/>
</dbReference>
<feature type="signal peptide" evidence="1">
    <location>
        <begin position="1"/>
        <end position="16"/>
    </location>
</feature>